<dbReference type="OrthoDB" id="7348755at2"/>
<dbReference type="PANTHER" id="PTHR43861">
    <property type="entry name" value="TRANS-ACONITATE 2-METHYLTRANSFERASE-RELATED"/>
    <property type="match status" value="1"/>
</dbReference>
<dbReference type="EMBL" id="CYHB01000003">
    <property type="protein sequence ID" value="CUA85844.1"/>
    <property type="molecule type" value="Genomic_DNA"/>
</dbReference>
<reference evidence="2" key="1">
    <citation type="submission" date="2015-08" db="EMBL/GenBank/DDBJ databases">
        <authorList>
            <person name="Varghese N."/>
        </authorList>
    </citation>
    <scope>NUCLEOTIDE SEQUENCE [LARGE SCALE GENOMIC DNA]</scope>
    <source>
        <strain evidence="2">DSM 27808</strain>
    </source>
</reference>
<dbReference type="Gene3D" id="3.40.50.150">
    <property type="entry name" value="Vaccinia Virus protein VP39"/>
    <property type="match status" value="1"/>
</dbReference>
<evidence type="ECO:0000313" key="1">
    <source>
        <dbReference type="EMBL" id="CUA85844.1"/>
    </source>
</evidence>
<sequence length="198" mass="22593">MKNIAFYHTNADKLASQYDSLTFEQVHADWLPVLQLLPRGASIVDIGAGSGRDALAMHHQGFHVTAVEPADKLRKLGQQKSSEIIWLDDKLPELRRLKLNQRYDLLLISAVWMHLDRNQQKKALKSIKQLLKPNGFTVITLRFGNFDDGRTAYELDADWLIHEAATNSLQLHLNSAASDKLARQDVSWQTLVFRRLPE</sequence>
<dbReference type="InterPro" id="IPR029063">
    <property type="entry name" value="SAM-dependent_MTases_sf"/>
</dbReference>
<dbReference type="CDD" id="cd02440">
    <property type="entry name" value="AdoMet_MTases"/>
    <property type="match status" value="1"/>
</dbReference>
<proteinExistence type="predicted"/>
<dbReference type="GO" id="GO:0008168">
    <property type="term" value="F:methyltransferase activity"/>
    <property type="evidence" value="ECO:0007669"/>
    <property type="project" value="UniProtKB-KW"/>
</dbReference>
<protein>
    <submittedName>
        <fullName evidence="1">Methyltransferase domain</fullName>
    </submittedName>
</protein>
<dbReference type="Proteomes" id="UP000182598">
    <property type="component" value="Unassembled WGS sequence"/>
</dbReference>
<gene>
    <name evidence="1" type="ORF">Ga0061064_1329</name>
</gene>
<dbReference type="AlphaFoldDB" id="A0A0K6H4C3"/>
<organism evidence="1 2">
    <name type="scientific">Pseudidiomarina woesei</name>
    <dbReference type="NCBI Taxonomy" id="1381080"/>
    <lineage>
        <taxon>Bacteria</taxon>
        <taxon>Pseudomonadati</taxon>
        <taxon>Pseudomonadota</taxon>
        <taxon>Gammaproteobacteria</taxon>
        <taxon>Alteromonadales</taxon>
        <taxon>Idiomarinaceae</taxon>
        <taxon>Pseudidiomarina</taxon>
    </lineage>
</organism>
<evidence type="ECO:0000313" key="2">
    <source>
        <dbReference type="Proteomes" id="UP000182598"/>
    </source>
</evidence>
<dbReference type="SUPFAM" id="SSF53335">
    <property type="entry name" value="S-adenosyl-L-methionine-dependent methyltransferases"/>
    <property type="match status" value="1"/>
</dbReference>
<dbReference type="GO" id="GO:0032259">
    <property type="term" value="P:methylation"/>
    <property type="evidence" value="ECO:0007669"/>
    <property type="project" value="UniProtKB-KW"/>
</dbReference>
<keyword evidence="2" id="KW-1185">Reference proteome</keyword>
<keyword evidence="1" id="KW-0489">Methyltransferase</keyword>
<keyword evidence="1" id="KW-0808">Transferase</keyword>
<name>A0A0K6H4C3_9GAMM</name>
<dbReference type="Pfam" id="PF13489">
    <property type="entry name" value="Methyltransf_23"/>
    <property type="match status" value="1"/>
</dbReference>
<dbReference type="RefSeq" id="WP_055438994.1">
    <property type="nucleotide sequence ID" value="NZ_CYHB01000003.1"/>
</dbReference>
<accession>A0A0K6H4C3</accession>